<dbReference type="PROSITE" id="PS00123">
    <property type="entry name" value="ALKALINE_PHOSPHATASE"/>
    <property type="match status" value="1"/>
</dbReference>
<dbReference type="OrthoDB" id="5818554at2759"/>
<keyword evidence="7 16" id="KW-0378">Hydrolase</keyword>
<dbReference type="FunFam" id="3.40.720.10:FF:000008">
    <property type="entry name" value="Alkaline phosphatase"/>
    <property type="match status" value="1"/>
</dbReference>
<keyword evidence="19" id="KW-1185">Reference proteome</keyword>
<evidence type="ECO:0000256" key="2">
    <source>
        <dbReference type="ARBA" id="ARBA00005984"/>
    </source>
</evidence>
<evidence type="ECO:0000256" key="12">
    <source>
        <dbReference type="ARBA" id="ARBA00023288"/>
    </source>
</evidence>
<feature type="binding site" evidence="14">
    <location>
        <position position="354"/>
    </location>
    <ligand>
        <name>Zn(2+)</name>
        <dbReference type="ChEBI" id="CHEBI:29105"/>
        <label>2</label>
    </ligand>
</feature>
<evidence type="ECO:0000256" key="3">
    <source>
        <dbReference type="ARBA" id="ARBA00012647"/>
    </source>
</evidence>
<feature type="active site" description="Phosphoserine intermediate" evidence="13">
    <location>
        <position position="133"/>
    </location>
</feature>
<protein>
    <recommendedName>
        <fullName evidence="3 16">Alkaline phosphatase</fullName>
        <ecNumber evidence="3 16">3.1.3.1</ecNumber>
    </recommendedName>
</protein>
<dbReference type="Proteomes" id="UP000008792">
    <property type="component" value="Unassembled WGS sequence"/>
</dbReference>
<dbReference type="PhylomeDB" id="B4M638"/>
<evidence type="ECO:0000256" key="11">
    <source>
        <dbReference type="ARBA" id="ARBA00023180"/>
    </source>
</evidence>
<evidence type="ECO:0000256" key="6">
    <source>
        <dbReference type="ARBA" id="ARBA00022723"/>
    </source>
</evidence>
<keyword evidence="10" id="KW-0472">Membrane</keyword>
<keyword evidence="6 14" id="KW-0479">Metal-binding</keyword>
<keyword evidence="12" id="KW-0449">Lipoprotein</keyword>
<keyword evidence="8 14" id="KW-0862">Zinc</keyword>
<feature type="chain" id="PRO_5002814640" description="Alkaline phosphatase" evidence="17">
    <location>
        <begin position="21"/>
        <end position="520"/>
    </location>
</feature>
<feature type="binding site" evidence="14">
    <location>
        <position position="358"/>
    </location>
    <ligand>
        <name>Zn(2+)</name>
        <dbReference type="ChEBI" id="CHEBI:29105"/>
        <label>2</label>
    </ligand>
</feature>
<feature type="binding site" evidence="14">
    <location>
        <position position="89"/>
    </location>
    <ligand>
        <name>Zn(2+)</name>
        <dbReference type="ChEBI" id="CHEBI:29105"/>
        <label>2</label>
    </ligand>
</feature>
<dbReference type="PANTHER" id="PTHR11596:SF85">
    <property type="entry name" value="ALKALINE PHOSPHATASE-RELATED"/>
    <property type="match status" value="1"/>
</dbReference>
<keyword evidence="4" id="KW-1003">Cell membrane</keyword>
<feature type="binding site" evidence="14">
    <location>
        <position position="474"/>
    </location>
    <ligand>
        <name>Zn(2+)</name>
        <dbReference type="ChEBI" id="CHEBI:29105"/>
        <label>2</label>
    </ligand>
</feature>
<feature type="binding site" evidence="14">
    <location>
        <position position="196"/>
    </location>
    <ligand>
        <name>Mg(2+)</name>
        <dbReference type="ChEBI" id="CHEBI:18420"/>
    </ligand>
</feature>
<reference evidence="18 19" key="1">
    <citation type="journal article" date="2007" name="Nature">
        <title>Evolution of genes and genomes on the Drosophila phylogeny.</title>
        <authorList>
            <consortium name="Drosophila 12 Genomes Consortium"/>
            <person name="Clark A.G."/>
            <person name="Eisen M.B."/>
            <person name="Smith D.R."/>
            <person name="Bergman C.M."/>
            <person name="Oliver B."/>
            <person name="Markow T.A."/>
            <person name="Kaufman T.C."/>
            <person name="Kellis M."/>
            <person name="Gelbart W."/>
            <person name="Iyer V.N."/>
            <person name="Pollard D.A."/>
            <person name="Sackton T.B."/>
            <person name="Larracuente A.M."/>
            <person name="Singh N.D."/>
            <person name="Abad J.P."/>
            <person name="Abt D.N."/>
            <person name="Adryan B."/>
            <person name="Aguade M."/>
            <person name="Akashi H."/>
            <person name="Anderson W.W."/>
            <person name="Aquadro C.F."/>
            <person name="Ardell D.H."/>
            <person name="Arguello R."/>
            <person name="Artieri C.G."/>
            <person name="Barbash D.A."/>
            <person name="Barker D."/>
            <person name="Barsanti P."/>
            <person name="Batterham P."/>
            <person name="Batzoglou S."/>
            <person name="Begun D."/>
            <person name="Bhutkar A."/>
            <person name="Blanco E."/>
            <person name="Bosak S.A."/>
            <person name="Bradley R.K."/>
            <person name="Brand A.D."/>
            <person name="Brent M.R."/>
            <person name="Brooks A.N."/>
            <person name="Brown R.H."/>
            <person name="Butlin R.K."/>
            <person name="Caggese C."/>
            <person name="Calvi B.R."/>
            <person name="Bernardo de Carvalho A."/>
            <person name="Caspi A."/>
            <person name="Castrezana S."/>
            <person name="Celniker S.E."/>
            <person name="Chang J.L."/>
            <person name="Chapple C."/>
            <person name="Chatterji S."/>
            <person name="Chinwalla A."/>
            <person name="Civetta A."/>
            <person name="Clifton S.W."/>
            <person name="Comeron J.M."/>
            <person name="Costello J.C."/>
            <person name="Coyne J.A."/>
            <person name="Daub J."/>
            <person name="David R.G."/>
            <person name="Delcher A.L."/>
            <person name="Delehaunty K."/>
            <person name="Do C.B."/>
            <person name="Ebling H."/>
            <person name="Edwards K."/>
            <person name="Eickbush T."/>
            <person name="Evans J.D."/>
            <person name="Filipski A."/>
            <person name="Findeiss S."/>
            <person name="Freyhult E."/>
            <person name="Fulton L."/>
            <person name="Fulton R."/>
            <person name="Garcia A.C."/>
            <person name="Gardiner A."/>
            <person name="Garfield D.A."/>
            <person name="Garvin B.E."/>
            <person name="Gibson G."/>
            <person name="Gilbert D."/>
            <person name="Gnerre S."/>
            <person name="Godfrey J."/>
            <person name="Good R."/>
            <person name="Gotea V."/>
            <person name="Gravely B."/>
            <person name="Greenberg A.J."/>
            <person name="Griffiths-Jones S."/>
            <person name="Gross S."/>
            <person name="Guigo R."/>
            <person name="Gustafson E.A."/>
            <person name="Haerty W."/>
            <person name="Hahn M.W."/>
            <person name="Halligan D.L."/>
            <person name="Halpern A.L."/>
            <person name="Halter G.M."/>
            <person name="Han M.V."/>
            <person name="Heger A."/>
            <person name="Hillier L."/>
            <person name="Hinrichs A.S."/>
            <person name="Holmes I."/>
            <person name="Hoskins R.A."/>
            <person name="Hubisz M.J."/>
            <person name="Hultmark D."/>
            <person name="Huntley M.A."/>
            <person name="Jaffe D.B."/>
            <person name="Jagadeeshan S."/>
            <person name="Jeck W.R."/>
            <person name="Johnson J."/>
            <person name="Jones C.D."/>
            <person name="Jordan W.C."/>
            <person name="Karpen G.H."/>
            <person name="Kataoka E."/>
            <person name="Keightley P.D."/>
            <person name="Kheradpour P."/>
            <person name="Kirkness E.F."/>
            <person name="Koerich L.B."/>
            <person name="Kristiansen K."/>
            <person name="Kudrna D."/>
            <person name="Kulathinal R.J."/>
            <person name="Kumar S."/>
            <person name="Kwok R."/>
            <person name="Lander E."/>
            <person name="Langley C.H."/>
            <person name="Lapoint R."/>
            <person name="Lazzaro B.P."/>
            <person name="Lee S.J."/>
            <person name="Levesque L."/>
            <person name="Li R."/>
            <person name="Lin C.F."/>
            <person name="Lin M.F."/>
            <person name="Lindblad-Toh K."/>
            <person name="Llopart A."/>
            <person name="Long M."/>
            <person name="Low L."/>
            <person name="Lozovsky E."/>
            <person name="Lu J."/>
            <person name="Luo M."/>
            <person name="Machado C.A."/>
            <person name="Makalowski W."/>
            <person name="Marzo M."/>
            <person name="Matsuda M."/>
            <person name="Matzkin L."/>
            <person name="McAllister B."/>
            <person name="McBride C.S."/>
            <person name="McKernan B."/>
            <person name="McKernan K."/>
            <person name="Mendez-Lago M."/>
            <person name="Minx P."/>
            <person name="Mollenhauer M.U."/>
            <person name="Montooth K."/>
            <person name="Mount S.M."/>
            <person name="Mu X."/>
            <person name="Myers E."/>
            <person name="Negre B."/>
            <person name="Newfeld S."/>
            <person name="Nielsen R."/>
            <person name="Noor M.A."/>
            <person name="O'Grady P."/>
            <person name="Pachter L."/>
            <person name="Papaceit M."/>
            <person name="Parisi M.J."/>
            <person name="Parisi M."/>
            <person name="Parts L."/>
            <person name="Pedersen J.S."/>
            <person name="Pesole G."/>
            <person name="Phillippy A.M."/>
            <person name="Ponting C.P."/>
            <person name="Pop M."/>
            <person name="Porcelli D."/>
            <person name="Powell J.R."/>
            <person name="Prohaska S."/>
            <person name="Pruitt K."/>
            <person name="Puig M."/>
            <person name="Quesneville H."/>
            <person name="Ram K.R."/>
            <person name="Rand D."/>
            <person name="Rasmussen M.D."/>
            <person name="Reed L.K."/>
            <person name="Reenan R."/>
            <person name="Reily A."/>
            <person name="Remington K.A."/>
            <person name="Rieger T.T."/>
            <person name="Ritchie M.G."/>
            <person name="Robin C."/>
            <person name="Rogers Y.H."/>
            <person name="Rohde C."/>
            <person name="Rozas J."/>
            <person name="Rubenfield M.J."/>
            <person name="Ruiz A."/>
            <person name="Russo S."/>
            <person name="Salzberg S.L."/>
            <person name="Sanchez-Gracia A."/>
            <person name="Saranga D.J."/>
            <person name="Sato H."/>
            <person name="Schaeffer S.W."/>
            <person name="Schatz M.C."/>
            <person name="Schlenke T."/>
            <person name="Schwartz R."/>
            <person name="Segarra C."/>
            <person name="Singh R.S."/>
            <person name="Sirot L."/>
            <person name="Sirota M."/>
            <person name="Sisneros N.B."/>
            <person name="Smith C.D."/>
            <person name="Smith T.F."/>
            <person name="Spieth J."/>
            <person name="Stage D.E."/>
            <person name="Stark A."/>
            <person name="Stephan W."/>
            <person name="Strausberg R.L."/>
            <person name="Strempel S."/>
            <person name="Sturgill D."/>
            <person name="Sutton G."/>
            <person name="Sutton G.G."/>
            <person name="Tao W."/>
            <person name="Teichmann S."/>
            <person name="Tobari Y.N."/>
            <person name="Tomimura Y."/>
            <person name="Tsolas J.M."/>
            <person name="Valente V.L."/>
            <person name="Venter E."/>
            <person name="Venter J.C."/>
            <person name="Vicario S."/>
            <person name="Vieira F.G."/>
            <person name="Vilella A.J."/>
            <person name="Villasante A."/>
            <person name="Walenz B."/>
            <person name="Wang J."/>
            <person name="Wasserman M."/>
            <person name="Watts T."/>
            <person name="Wilson D."/>
            <person name="Wilson R.K."/>
            <person name="Wing R.A."/>
            <person name="Wolfner M.F."/>
            <person name="Wong A."/>
            <person name="Wong G.K."/>
            <person name="Wu C.I."/>
            <person name="Wu G."/>
            <person name="Yamamoto D."/>
            <person name="Yang H.P."/>
            <person name="Yang S.P."/>
            <person name="Yorke J.A."/>
            <person name="Yoshida K."/>
            <person name="Zdobnov E."/>
            <person name="Zhang P."/>
            <person name="Zhang Y."/>
            <person name="Zimin A.V."/>
            <person name="Baldwin J."/>
            <person name="Abdouelleil A."/>
            <person name="Abdulkadir J."/>
            <person name="Abebe A."/>
            <person name="Abera B."/>
            <person name="Abreu J."/>
            <person name="Acer S.C."/>
            <person name="Aftuck L."/>
            <person name="Alexander A."/>
            <person name="An P."/>
            <person name="Anderson E."/>
            <person name="Anderson S."/>
            <person name="Arachi H."/>
            <person name="Azer M."/>
            <person name="Bachantsang P."/>
            <person name="Barry A."/>
            <person name="Bayul T."/>
            <person name="Berlin A."/>
            <person name="Bessette D."/>
            <person name="Bloom T."/>
            <person name="Blye J."/>
            <person name="Boguslavskiy L."/>
            <person name="Bonnet C."/>
            <person name="Boukhgalter B."/>
            <person name="Bourzgui I."/>
            <person name="Brown A."/>
            <person name="Cahill P."/>
            <person name="Channer S."/>
            <person name="Cheshatsang Y."/>
            <person name="Chuda L."/>
            <person name="Citroen M."/>
            <person name="Collymore A."/>
            <person name="Cooke P."/>
            <person name="Costello M."/>
            <person name="D'Aco K."/>
            <person name="Daza R."/>
            <person name="De Haan G."/>
            <person name="DeGray S."/>
            <person name="DeMaso C."/>
            <person name="Dhargay N."/>
            <person name="Dooley K."/>
            <person name="Dooley E."/>
            <person name="Doricent M."/>
            <person name="Dorje P."/>
            <person name="Dorjee K."/>
            <person name="Dupes A."/>
            <person name="Elong R."/>
            <person name="Falk J."/>
            <person name="Farina A."/>
            <person name="Faro S."/>
            <person name="Ferguson D."/>
            <person name="Fisher S."/>
            <person name="Foley C.D."/>
            <person name="Franke A."/>
            <person name="Friedrich D."/>
            <person name="Gadbois L."/>
            <person name="Gearin G."/>
            <person name="Gearin C.R."/>
            <person name="Giannoukos G."/>
            <person name="Goode T."/>
            <person name="Graham J."/>
            <person name="Grandbois E."/>
            <person name="Grewal S."/>
            <person name="Gyaltsen K."/>
            <person name="Hafez N."/>
            <person name="Hagos B."/>
            <person name="Hall J."/>
            <person name="Henson C."/>
            <person name="Hollinger A."/>
            <person name="Honan T."/>
            <person name="Huard M.D."/>
            <person name="Hughes L."/>
            <person name="Hurhula B."/>
            <person name="Husby M.E."/>
            <person name="Kamat A."/>
            <person name="Kanga B."/>
            <person name="Kashin S."/>
            <person name="Khazanovich D."/>
            <person name="Kisner P."/>
            <person name="Lance K."/>
            <person name="Lara M."/>
            <person name="Lee W."/>
            <person name="Lennon N."/>
            <person name="Letendre F."/>
            <person name="LeVine R."/>
            <person name="Lipovsky A."/>
            <person name="Liu X."/>
            <person name="Liu J."/>
            <person name="Liu S."/>
            <person name="Lokyitsang T."/>
            <person name="Lokyitsang Y."/>
            <person name="Lubonja R."/>
            <person name="Lui A."/>
            <person name="MacDonald P."/>
            <person name="Magnisalis V."/>
            <person name="Maru K."/>
            <person name="Matthews C."/>
            <person name="McCusker W."/>
            <person name="McDonough S."/>
            <person name="Mehta T."/>
            <person name="Meldrim J."/>
            <person name="Meneus L."/>
            <person name="Mihai O."/>
            <person name="Mihalev A."/>
            <person name="Mihova T."/>
            <person name="Mittelman R."/>
            <person name="Mlenga V."/>
            <person name="Montmayeur A."/>
            <person name="Mulrain L."/>
            <person name="Navidi A."/>
            <person name="Naylor J."/>
            <person name="Negash T."/>
            <person name="Nguyen T."/>
            <person name="Nguyen N."/>
            <person name="Nicol R."/>
            <person name="Norbu C."/>
            <person name="Norbu N."/>
            <person name="Novod N."/>
            <person name="O'Neill B."/>
            <person name="Osman S."/>
            <person name="Markiewicz E."/>
            <person name="Oyono O.L."/>
            <person name="Patti C."/>
            <person name="Phunkhang P."/>
            <person name="Pierre F."/>
            <person name="Priest M."/>
            <person name="Raghuraman S."/>
            <person name="Rege F."/>
            <person name="Reyes R."/>
            <person name="Rise C."/>
            <person name="Rogov P."/>
            <person name="Ross K."/>
            <person name="Ryan E."/>
            <person name="Settipalli S."/>
            <person name="Shea T."/>
            <person name="Sherpa N."/>
            <person name="Shi L."/>
            <person name="Shih D."/>
            <person name="Sparrow T."/>
            <person name="Spaulding J."/>
            <person name="Stalker J."/>
            <person name="Stange-Thomann N."/>
            <person name="Stavropoulos S."/>
            <person name="Stone C."/>
            <person name="Strader C."/>
            <person name="Tesfaye S."/>
            <person name="Thomson T."/>
            <person name="Thoulutsang Y."/>
            <person name="Thoulutsang D."/>
            <person name="Topham K."/>
            <person name="Topping I."/>
            <person name="Tsamla T."/>
            <person name="Vassiliev H."/>
            <person name="Vo A."/>
            <person name="Wangchuk T."/>
            <person name="Wangdi T."/>
            <person name="Weiand M."/>
            <person name="Wilkinson J."/>
            <person name="Wilson A."/>
            <person name="Yadav S."/>
            <person name="Young G."/>
            <person name="Yu Q."/>
            <person name="Zembek L."/>
            <person name="Zhong D."/>
            <person name="Zimmer A."/>
            <person name="Zwirko Z."/>
            <person name="Jaffe D.B."/>
            <person name="Alvarez P."/>
            <person name="Brockman W."/>
            <person name="Butler J."/>
            <person name="Chin C."/>
            <person name="Gnerre S."/>
            <person name="Grabherr M."/>
            <person name="Kleber M."/>
            <person name="Mauceli E."/>
            <person name="MacCallum I."/>
        </authorList>
    </citation>
    <scope>NUCLEOTIDE SEQUENCE [LARGE SCALE GENOMIC DNA]</scope>
    <source>
        <strain evidence="19">Tucson 15010-1051.87</strain>
    </source>
</reference>
<dbReference type="InterPro" id="IPR001952">
    <property type="entry name" value="Alkaline_phosphatase"/>
</dbReference>
<dbReference type="SMR" id="B4M638"/>
<dbReference type="HOGENOM" id="CLU_008539_4_0_1"/>
<feature type="binding site" evidence="14">
    <location>
        <position position="89"/>
    </location>
    <ligand>
        <name>Mg(2+)</name>
        <dbReference type="ChEBI" id="CHEBI:18420"/>
    </ligand>
</feature>
<dbReference type="GO" id="GO:0004035">
    <property type="term" value="F:alkaline phosphatase activity"/>
    <property type="evidence" value="ECO:0007669"/>
    <property type="project" value="UniProtKB-EC"/>
</dbReference>
<evidence type="ECO:0000256" key="10">
    <source>
        <dbReference type="ARBA" id="ARBA00023136"/>
    </source>
</evidence>
<dbReference type="PRINTS" id="PR00113">
    <property type="entry name" value="ALKPHPHTASE"/>
</dbReference>
<dbReference type="AlphaFoldDB" id="B4M638"/>
<evidence type="ECO:0000256" key="4">
    <source>
        <dbReference type="ARBA" id="ARBA00022475"/>
    </source>
</evidence>
<dbReference type="eggNOG" id="KOG4126">
    <property type="taxonomic scope" value="Eukaryota"/>
</dbReference>
<comment type="cofactor">
    <cofactor evidence="14">
        <name>Mg(2+)</name>
        <dbReference type="ChEBI" id="CHEBI:18420"/>
    </cofactor>
    <text evidence="14">Binds 1 Mg(2+) ion.</text>
</comment>
<dbReference type="GO" id="GO:0046872">
    <property type="term" value="F:metal ion binding"/>
    <property type="evidence" value="ECO:0007669"/>
    <property type="project" value="UniProtKB-KW"/>
</dbReference>
<evidence type="ECO:0000256" key="16">
    <source>
        <dbReference type="RuleBase" id="RU003947"/>
    </source>
</evidence>
<evidence type="ECO:0000256" key="5">
    <source>
        <dbReference type="ARBA" id="ARBA00022622"/>
    </source>
</evidence>
<dbReference type="Pfam" id="PF00245">
    <property type="entry name" value="Alk_phosphatase"/>
    <property type="match status" value="1"/>
</dbReference>
<feature type="binding site" evidence="14">
    <location>
        <position position="349"/>
    </location>
    <ligand>
        <name>Zn(2+)</name>
        <dbReference type="ChEBI" id="CHEBI:29105"/>
        <label>1</label>
    </ligand>
</feature>
<evidence type="ECO:0000256" key="14">
    <source>
        <dbReference type="PIRSR" id="PIRSR601952-2"/>
    </source>
</evidence>
<feature type="signal peptide" evidence="17">
    <location>
        <begin position="1"/>
        <end position="20"/>
    </location>
</feature>
<dbReference type="EC" id="3.1.3.1" evidence="3 16"/>
<dbReference type="SMART" id="SM00098">
    <property type="entry name" value="alkPPc"/>
    <property type="match status" value="1"/>
</dbReference>
<accession>B4M638</accession>
<dbReference type="SUPFAM" id="SSF53649">
    <property type="entry name" value="Alkaline phosphatase-like"/>
    <property type="match status" value="1"/>
</dbReference>
<evidence type="ECO:0000256" key="7">
    <source>
        <dbReference type="ARBA" id="ARBA00022801"/>
    </source>
</evidence>
<comment type="subcellular location">
    <subcellularLocation>
        <location evidence="1">Cell membrane</location>
        <topology evidence="1">Lipid-anchor</topology>
        <topology evidence="1">GPI-anchor</topology>
    </subcellularLocation>
</comment>
<comment type="similarity">
    <text evidence="2 15">Belongs to the alkaline phosphatase family.</text>
</comment>
<dbReference type="InterPro" id="IPR018299">
    <property type="entry name" value="Alkaline_phosphatase_AS"/>
</dbReference>
<organism evidence="18 19">
    <name type="scientific">Drosophila virilis</name>
    <name type="common">Fruit fly</name>
    <dbReference type="NCBI Taxonomy" id="7244"/>
    <lineage>
        <taxon>Eukaryota</taxon>
        <taxon>Metazoa</taxon>
        <taxon>Ecdysozoa</taxon>
        <taxon>Arthropoda</taxon>
        <taxon>Hexapoda</taxon>
        <taxon>Insecta</taxon>
        <taxon>Pterygota</taxon>
        <taxon>Neoptera</taxon>
        <taxon>Endopterygota</taxon>
        <taxon>Diptera</taxon>
        <taxon>Brachycera</taxon>
        <taxon>Muscomorpha</taxon>
        <taxon>Ephydroidea</taxon>
        <taxon>Drosophilidae</taxon>
        <taxon>Drosophila</taxon>
    </lineage>
</organism>
<evidence type="ECO:0000256" key="8">
    <source>
        <dbReference type="ARBA" id="ARBA00022833"/>
    </source>
</evidence>
<dbReference type="KEGG" id="dvi:6632379"/>
<evidence type="ECO:0000256" key="15">
    <source>
        <dbReference type="RuleBase" id="RU003946"/>
    </source>
</evidence>
<evidence type="ECO:0000256" key="1">
    <source>
        <dbReference type="ARBA" id="ARBA00004609"/>
    </source>
</evidence>
<dbReference type="PANTHER" id="PTHR11596">
    <property type="entry name" value="ALKALINE PHOSPHATASE"/>
    <property type="match status" value="1"/>
</dbReference>
<evidence type="ECO:0000256" key="17">
    <source>
        <dbReference type="SAM" id="SignalP"/>
    </source>
</evidence>
<feature type="binding site" evidence="14">
    <location>
        <position position="396"/>
    </location>
    <ligand>
        <name>Zn(2+)</name>
        <dbReference type="ChEBI" id="CHEBI:29105"/>
        <label>2</label>
    </ligand>
</feature>
<name>B4M638_DROVI</name>
<dbReference type="OMA" id="GSADTEY"/>
<evidence type="ECO:0000313" key="18">
    <source>
        <dbReference type="EMBL" id="EDW59114.1"/>
    </source>
</evidence>
<evidence type="ECO:0000256" key="9">
    <source>
        <dbReference type="ARBA" id="ARBA00022842"/>
    </source>
</evidence>
<keyword evidence="5" id="KW-0336">GPI-anchor</keyword>
<comment type="catalytic activity">
    <reaction evidence="16">
        <text>a phosphate monoester + H2O = an alcohol + phosphate</text>
        <dbReference type="Rhea" id="RHEA:15017"/>
        <dbReference type="ChEBI" id="CHEBI:15377"/>
        <dbReference type="ChEBI" id="CHEBI:30879"/>
        <dbReference type="ChEBI" id="CHEBI:43474"/>
        <dbReference type="ChEBI" id="CHEBI:67140"/>
        <dbReference type="EC" id="3.1.3.1"/>
    </reaction>
</comment>
<comment type="cofactor">
    <cofactor evidence="14">
        <name>Zn(2+)</name>
        <dbReference type="ChEBI" id="CHEBI:29105"/>
    </cofactor>
    <text evidence="14">Binds 2 Zn(2+) ions.</text>
</comment>
<keyword evidence="11" id="KW-0325">Glycoprotein</keyword>
<sequence>MLLLSNVVIVIGLLSGCGWAAPECTRSAEYCQDRLMHPSMPEPRHQKPRVDGEESTAYWREQGMQFVKQKLGEQLNQGKAKNVIMFLGDGMGVTTTSAARNLLGGEEQSLSFDHFPYTGLSKTYSVDLTVPDSACTATAYLCGVKAQEGTIGVNGAVPRTDCKVMLDESTHVDSIAKWAMDAGKWAGLVTTTRVTHASPAGVYAHIAERDWENDADVAADCGADSGVQDIAYQLANGEVGSKLKLIMGGGRKNFVDQSLADWGKRTDGRDLIEEFKAASPENVYVTTVDELMALDVTQPRRLLGLFQDDHLQYHMHTDESSTQPTLEQMTRKAIEYMSQNEQGYFLFIEGGRIDHGHHDNLARLSLDETIEFSKAIAAARELTSEEDTLLVVTADHSHAFSYAGYGYRGADVFGKAPATGNDGIPHMILSYANGPSAENYYKAETKERVDPTTLITGSSDDEFPAGVPLDSETHGGDDVLVYASGPWSHLFTGVYEQSTIPHMMAYSACLGDGLTMCSSS</sequence>
<gene>
    <name evidence="18" type="primary">Dvir\GJ10462</name>
    <name evidence="18" type="ORF">Dvir_GJ10462</name>
</gene>
<dbReference type="STRING" id="7244.B4M638"/>
<feature type="binding site" evidence="14">
    <location>
        <position position="395"/>
    </location>
    <ligand>
        <name>Zn(2+)</name>
        <dbReference type="ChEBI" id="CHEBI:29105"/>
        <label>2</label>
    </ligand>
</feature>
<evidence type="ECO:0000313" key="19">
    <source>
        <dbReference type="Proteomes" id="UP000008792"/>
    </source>
</evidence>
<dbReference type="GO" id="GO:0098552">
    <property type="term" value="C:side of membrane"/>
    <property type="evidence" value="ECO:0007669"/>
    <property type="project" value="UniProtKB-KW"/>
</dbReference>
<dbReference type="InParanoid" id="B4M638"/>
<dbReference type="Gene3D" id="3.40.720.10">
    <property type="entry name" value="Alkaline Phosphatase, subunit A"/>
    <property type="match status" value="1"/>
</dbReference>
<proteinExistence type="inferred from homology"/>
<evidence type="ECO:0000256" key="13">
    <source>
        <dbReference type="PIRSR" id="PIRSR601952-1"/>
    </source>
</evidence>
<dbReference type="EMBL" id="CH940652">
    <property type="protein sequence ID" value="EDW59114.1"/>
    <property type="molecule type" value="Genomic_DNA"/>
</dbReference>
<keyword evidence="9 14" id="KW-0460">Magnesium</keyword>
<dbReference type="GO" id="GO:0005886">
    <property type="term" value="C:plasma membrane"/>
    <property type="evidence" value="ECO:0007669"/>
    <property type="project" value="UniProtKB-SubCell"/>
</dbReference>
<keyword evidence="17" id="KW-0732">Signal</keyword>
<dbReference type="CDD" id="cd16012">
    <property type="entry name" value="ALP"/>
    <property type="match status" value="1"/>
</dbReference>
<feature type="binding site" evidence="14">
    <location>
        <position position="198"/>
    </location>
    <ligand>
        <name>Mg(2+)</name>
        <dbReference type="ChEBI" id="CHEBI:18420"/>
    </ligand>
</feature>
<dbReference type="InterPro" id="IPR017850">
    <property type="entry name" value="Alkaline_phosphatase_core_sf"/>
</dbReference>
<dbReference type="FunCoup" id="B4M638">
    <property type="interactions" value="149"/>
</dbReference>